<evidence type="ECO:0000313" key="3">
    <source>
        <dbReference type="EMBL" id="MBP2706668.1"/>
    </source>
</evidence>
<keyword evidence="2" id="KW-0472">Membrane</keyword>
<evidence type="ECO:0000313" key="4">
    <source>
        <dbReference type="Proteomes" id="UP000674234"/>
    </source>
</evidence>
<dbReference type="Proteomes" id="UP000674234">
    <property type="component" value="Unassembled WGS sequence"/>
</dbReference>
<feature type="region of interest" description="Disordered" evidence="1">
    <location>
        <begin position="34"/>
        <end position="66"/>
    </location>
</feature>
<dbReference type="AlphaFoldDB" id="A0A940WP52"/>
<reference evidence="3" key="1">
    <citation type="submission" date="2021-02" db="EMBL/GenBank/DDBJ databases">
        <title>Draft genome sequence of Microbispora sp. RL4-1S isolated from rice leaves in Thailand.</title>
        <authorList>
            <person name="Muangham S."/>
            <person name="Duangmal K."/>
        </authorList>
    </citation>
    <scope>NUCLEOTIDE SEQUENCE</scope>
    <source>
        <strain evidence="3">RL4-1S</strain>
    </source>
</reference>
<evidence type="ECO:0000256" key="1">
    <source>
        <dbReference type="SAM" id="MobiDB-lite"/>
    </source>
</evidence>
<protein>
    <submittedName>
        <fullName evidence="3">Uncharacterized protein</fullName>
    </submittedName>
</protein>
<sequence>MKRILQLFATRWLSRTPLGLVVLGIGWLIIRKRRGRRPERSQDLRVPGRRSDNPYVWKGPSPHGRP</sequence>
<name>A0A940WP52_9ACTN</name>
<gene>
    <name evidence="3" type="ORF">JOL79_22930</name>
</gene>
<keyword evidence="4" id="KW-1185">Reference proteome</keyword>
<organism evidence="3 4">
    <name type="scientific">Microbispora oryzae</name>
    <dbReference type="NCBI Taxonomy" id="2806554"/>
    <lineage>
        <taxon>Bacteria</taxon>
        <taxon>Bacillati</taxon>
        <taxon>Actinomycetota</taxon>
        <taxon>Actinomycetes</taxon>
        <taxon>Streptosporangiales</taxon>
        <taxon>Streptosporangiaceae</taxon>
        <taxon>Microbispora</taxon>
    </lineage>
</organism>
<keyword evidence="2" id="KW-0812">Transmembrane</keyword>
<evidence type="ECO:0000256" key="2">
    <source>
        <dbReference type="SAM" id="Phobius"/>
    </source>
</evidence>
<feature type="transmembrane region" description="Helical" evidence="2">
    <location>
        <begin position="12"/>
        <end position="30"/>
    </location>
</feature>
<dbReference type="Pfam" id="PF19706">
    <property type="entry name" value="DUF6203"/>
    <property type="match status" value="1"/>
</dbReference>
<dbReference type="RefSeq" id="WP_210157940.1">
    <property type="nucleotide sequence ID" value="NZ_JAFCNB010000013.1"/>
</dbReference>
<keyword evidence="2" id="KW-1133">Transmembrane helix</keyword>
<accession>A0A940WP52</accession>
<dbReference type="EMBL" id="JAFCNB010000013">
    <property type="protein sequence ID" value="MBP2706668.1"/>
    <property type="molecule type" value="Genomic_DNA"/>
</dbReference>
<proteinExistence type="predicted"/>
<dbReference type="InterPro" id="IPR045777">
    <property type="entry name" value="DUF6203"/>
</dbReference>
<comment type="caution">
    <text evidence="3">The sequence shown here is derived from an EMBL/GenBank/DDBJ whole genome shotgun (WGS) entry which is preliminary data.</text>
</comment>